<dbReference type="NCBIfam" id="TIGR04056">
    <property type="entry name" value="OMP_RagA_SusC"/>
    <property type="match status" value="1"/>
</dbReference>
<dbReference type="Proteomes" id="UP000239522">
    <property type="component" value="Unassembled WGS sequence"/>
</dbReference>
<keyword evidence="6 8" id="KW-0472">Membrane</keyword>
<feature type="domain" description="TonB-dependent receptor-like beta-barrel" evidence="11">
    <location>
        <begin position="424"/>
        <end position="938"/>
    </location>
</feature>
<dbReference type="SUPFAM" id="SSF56935">
    <property type="entry name" value="Porins"/>
    <property type="match status" value="1"/>
</dbReference>
<evidence type="ECO:0000256" key="9">
    <source>
        <dbReference type="RuleBase" id="RU003357"/>
    </source>
</evidence>
<evidence type="ECO:0000256" key="6">
    <source>
        <dbReference type="ARBA" id="ARBA00023136"/>
    </source>
</evidence>
<dbReference type="Pfam" id="PF07715">
    <property type="entry name" value="Plug"/>
    <property type="match status" value="1"/>
</dbReference>
<dbReference type="InterPro" id="IPR012910">
    <property type="entry name" value="Plug_dom"/>
</dbReference>
<gene>
    <name evidence="13" type="ORF">BST83_02475</name>
</gene>
<keyword evidence="2 8" id="KW-0813">Transport</keyword>
<evidence type="ECO:0000256" key="4">
    <source>
        <dbReference type="ARBA" id="ARBA00022692"/>
    </source>
</evidence>
<comment type="caution">
    <text evidence="13">The sequence shown here is derived from an EMBL/GenBank/DDBJ whole genome shotgun (WGS) entry which is preliminary data.</text>
</comment>
<dbReference type="SUPFAM" id="SSF49464">
    <property type="entry name" value="Carboxypeptidase regulatory domain-like"/>
    <property type="match status" value="1"/>
</dbReference>
<organism evidence="13 14">
    <name type="scientific">Polaribacter filamentus</name>
    <dbReference type="NCBI Taxonomy" id="53483"/>
    <lineage>
        <taxon>Bacteria</taxon>
        <taxon>Pseudomonadati</taxon>
        <taxon>Bacteroidota</taxon>
        <taxon>Flavobacteriia</taxon>
        <taxon>Flavobacteriales</taxon>
        <taxon>Flavobacteriaceae</taxon>
    </lineage>
</organism>
<dbReference type="Gene3D" id="2.170.130.10">
    <property type="entry name" value="TonB-dependent receptor, plug domain"/>
    <property type="match status" value="1"/>
</dbReference>
<comment type="similarity">
    <text evidence="8 9">Belongs to the TonB-dependent receptor family.</text>
</comment>
<sequence length="1042" mass="112526">MNTKFNRILTLLLAFVVQISFAQQKTISGTVSDNSGSIPGVSIIVKGTTIGVQTDFDGKYAIKAAPGDVLVFRYLGYKTLEKTVTASTTLNVTLQEGGEILDEVVITAFGIKKEEKALGYSVQSIKGESLTEARESNITNSISGKIAGVQVTGTSGSVGASSRIVLRGNSSITGNNEPLFVVDGVPINNSSFGSATSGGGVDLPNGAADINPDDIESITVLKGPNAAALYGLRASNGVIVITTKRGNPNKKFSVSMNTNLTFSNPLLLPDYQNSYGQGGDTSFFQYVNGASGGIGDGVDESWGPALDAGLEFVQWDSQLTNNGNPTPWISHPDNVKDFLNTGINISNNVSITSGSFRLSIGNSKEEGMVPFTELKKFTVGISGSLDIADHTKVGISLNYLNQDSDNLPISGYNNENPFQQFIWSARQVNFTDLRDWRNFPSAPVGTAAEGTPLNWNHNFQNNPYWILETNTNTFEKDRIIGNVTTETQLTDHLTLSTMLGVDMFSQRTTNRQAFGSNNAQSGSYQERIRRFEEINANFLLSYNNNITEDFGFSVSLGGNHMNRTGDNVNGYLPNLELPNLYSLSNLQTGSTAVLSNYHADQQINSFYATGQLAYKNMVFLDFTGRNDWASILPTANNSFFYPSVAASVLLSDVFEGIKESNVNLLKIRGGWSQVGGTGALGEYSLNQTFGLSNSGFGNQASVPNTQFNPNLKAETVTGIEFGLDLKMFSNRLRFSATYYDQKSNDLLVPIGVSAATGFTSVWDNIADMQNKGFELQLGGTIIKKADFTFDLDVNFAKNVNEVTSLGDLDSYVLGGQWGVSLEARPGQPYGSLVGRDFERTADGQVIYENGLPLIDETQQIIGNIAPDWTGGANFAFQYKAFSLSTLIDAKIGGDVHSMTYAWGRYAGTLSESLIGRETGIVGNGVMADGNGGYVTNNVVVGAKSFNQASYSNSIESSAIFDASYVKLRQVSIGYTLPQKYLEKTIIQSLKFSVVGRNLAILYKNAPHIDPETGFSSSNGNQGQEFGQYPSARNIGFNVNLRF</sequence>
<dbReference type="RefSeq" id="WP_104808435.1">
    <property type="nucleotide sequence ID" value="NZ_MQUA01000013.1"/>
</dbReference>
<evidence type="ECO:0000259" key="11">
    <source>
        <dbReference type="Pfam" id="PF00593"/>
    </source>
</evidence>
<accession>A0A2S7L105</accession>
<proteinExistence type="inferred from homology"/>
<keyword evidence="4 8" id="KW-0812">Transmembrane</keyword>
<evidence type="ECO:0000256" key="1">
    <source>
        <dbReference type="ARBA" id="ARBA00004571"/>
    </source>
</evidence>
<evidence type="ECO:0000313" key="13">
    <source>
        <dbReference type="EMBL" id="PQB08570.1"/>
    </source>
</evidence>
<evidence type="ECO:0000256" key="7">
    <source>
        <dbReference type="ARBA" id="ARBA00023237"/>
    </source>
</evidence>
<keyword evidence="10" id="KW-0732">Signal</keyword>
<dbReference type="FunFam" id="2.170.130.10:FF:000023">
    <property type="entry name" value="SusC/RagA family TonB-linked outer membrane protein"/>
    <property type="match status" value="1"/>
</dbReference>
<evidence type="ECO:0000256" key="10">
    <source>
        <dbReference type="SAM" id="SignalP"/>
    </source>
</evidence>
<keyword evidence="14" id="KW-1185">Reference proteome</keyword>
<keyword evidence="3 8" id="KW-1134">Transmembrane beta strand</keyword>
<dbReference type="OrthoDB" id="9768177at2"/>
<dbReference type="GO" id="GO:0009279">
    <property type="term" value="C:cell outer membrane"/>
    <property type="evidence" value="ECO:0007669"/>
    <property type="project" value="UniProtKB-SubCell"/>
</dbReference>
<feature type="signal peptide" evidence="10">
    <location>
        <begin position="1"/>
        <end position="22"/>
    </location>
</feature>
<comment type="subcellular location">
    <subcellularLocation>
        <location evidence="1 8">Cell outer membrane</location>
        <topology evidence="1 8">Multi-pass membrane protein</topology>
    </subcellularLocation>
</comment>
<dbReference type="InterPro" id="IPR000531">
    <property type="entry name" value="Beta-barrel_TonB"/>
</dbReference>
<evidence type="ECO:0000313" key="14">
    <source>
        <dbReference type="Proteomes" id="UP000239522"/>
    </source>
</evidence>
<dbReference type="InterPro" id="IPR008969">
    <property type="entry name" value="CarboxyPept-like_regulatory"/>
</dbReference>
<dbReference type="Gene3D" id="2.40.170.20">
    <property type="entry name" value="TonB-dependent receptor, beta-barrel domain"/>
    <property type="match status" value="1"/>
</dbReference>
<evidence type="ECO:0000259" key="12">
    <source>
        <dbReference type="Pfam" id="PF07715"/>
    </source>
</evidence>
<dbReference type="EMBL" id="MQUA01000013">
    <property type="protein sequence ID" value="PQB08570.1"/>
    <property type="molecule type" value="Genomic_DNA"/>
</dbReference>
<dbReference type="InterPro" id="IPR037066">
    <property type="entry name" value="Plug_dom_sf"/>
</dbReference>
<dbReference type="InterPro" id="IPR036942">
    <property type="entry name" value="Beta-barrel_TonB_sf"/>
</dbReference>
<evidence type="ECO:0000256" key="3">
    <source>
        <dbReference type="ARBA" id="ARBA00022452"/>
    </source>
</evidence>
<keyword evidence="7 8" id="KW-0998">Cell outer membrane</keyword>
<dbReference type="InterPro" id="IPR039426">
    <property type="entry name" value="TonB-dep_rcpt-like"/>
</dbReference>
<feature type="domain" description="TonB-dependent receptor plug" evidence="12">
    <location>
        <begin position="118"/>
        <end position="238"/>
    </location>
</feature>
<dbReference type="PROSITE" id="PS52016">
    <property type="entry name" value="TONB_DEPENDENT_REC_3"/>
    <property type="match status" value="1"/>
</dbReference>
<protein>
    <submittedName>
        <fullName evidence="13">SusC/RagA family TonB-linked outer membrane protein</fullName>
    </submittedName>
</protein>
<evidence type="ECO:0000256" key="5">
    <source>
        <dbReference type="ARBA" id="ARBA00023077"/>
    </source>
</evidence>
<dbReference type="InterPro" id="IPR023996">
    <property type="entry name" value="TonB-dep_OMP_SusC/RagA"/>
</dbReference>
<feature type="chain" id="PRO_5015772333" evidence="10">
    <location>
        <begin position="23"/>
        <end position="1042"/>
    </location>
</feature>
<dbReference type="NCBIfam" id="TIGR04057">
    <property type="entry name" value="SusC_RagA_signa"/>
    <property type="match status" value="1"/>
</dbReference>
<dbReference type="AlphaFoldDB" id="A0A2S7L105"/>
<evidence type="ECO:0000256" key="2">
    <source>
        <dbReference type="ARBA" id="ARBA00022448"/>
    </source>
</evidence>
<dbReference type="Pfam" id="PF13715">
    <property type="entry name" value="CarbopepD_reg_2"/>
    <property type="match status" value="1"/>
</dbReference>
<dbReference type="Pfam" id="PF00593">
    <property type="entry name" value="TonB_dep_Rec_b-barrel"/>
    <property type="match status" value="1"/>
</dbReference>
<evidence type="ECO:0000256" key="8">
    <source>
        <dbReference type="PROSITE-ProRule" id="PRU01360"/>
    </source>
</evidence>
<dbReference type="Gene3D" id="2.60.40.1120">
    <property type="entry name" value="Carboxypeptidase-like, regulatory domain"/>
    <property type="match status" value="1"/>
</dbReference>
<keyword evidence="5 9" id="KW-0798">TonB box</keyword>
<reference evidence="13 14" key="1">
    <citation type="submission" date="2016-11" db="EMBL/GenBank/DDBJ databases">
        <title>Trade-off between light-utilization and light-protection in marine flavobacteria.</title>
        <authorList>
            <person name="Kumagai Y."/>
        </authorList>
    </citation>
    <scope>NUCLEOTIDE SEQUENCE [LARGE SCALE GENOMIC DNA]</scope>
    <source>
        <strain evidence="13 14">ATCC 700397</strain>
    </source>
</reference>
<name>A0A2S7L105_9FLAO</name>
<dbReference type="InterPro" id="IPR023997">
    <property type="entry name" value="TonB-dep_OMP_SusC/RagA_CS"/>
</dbReference>